<gene>
    <name evidence="1" type="ORF">E5331_03325</name>
</gene>
<organism evidence="1 2">
    <name type="scientific">Lepagella muris</name>
    <dbReference type="NCBI Taxonomy" id="3032870"/>
    <lineage>
        <taxon>Bacteria</taxon>
        <taxon>Pseudomonadati</taxon>
        <taxon>Bacteroidota</taxon>
        <taxon>Bacteroidia</taxon>
        <taxon>Bacteroidales</taxon>
        <taxon>Muribaculaceae</taxon>
        <taxon>Lepagella</taxon>
    </lineage>
</organism>
<accession>A0AC61RJT3</accession>
<comment type="caution">
    <text evidence="1">The sequence shown here is derived from an EMBL/GenBank/DDBJ whole genome shotgun (WGS) entry which is preliminary data.</text>
</comment>
<protein>
    <submittedName>
        <fullName evidence="1">BlaI/MecI/CopY family transcriptional regulator</fullName>
    </submittedName>
</protein>
<name>A0AC61RJT3_9BACT</name>
<dbReference type="EMBL" id="SRYB01000003">
    <property type="protein sequence ID" value="TGY80282.1"/>
    <property type="molecule type" value="Genomic_DNA"/>
</dbReference>
<evidence type="ECO:0000313" key="2">
    <source>
        <dbReference type="Proteomes" id="UP000306319"/>
    </source>
</evidence>
<evidence type="ECO:0000313" key="1">
    <source>
        <dbReference type="EMBL" id="TGY80282.1"/>
    </source>
</evidence>
<dbReference type="Proteomes" id="UP000306319">
    <property type="component" value="Unassembled WGS sequence"/>
</dbReference>
<sequence>MKKLSEREEEIMSILWNKGPLFVREIVESMPEPRPHFNTVATFLKGLETKGWVKKEFLGNANRYHPIKELEPYRQQSLKSIISRFFGGSSFNLVSTLTRDDSITADELREIIEIIEKKK</sequence>
<reference evidence="1" key="1">
    <citation type="submission" date="2019-04" db="EMBL/GenBank/DDBJ databases">
        <title>Microbes associate with the intestines of laboratory mice.</title>
        <authorList>
            <person name="Navarre W."/>
            <person name="Wong E."/>
            <person name="Huang K."/>
            <person name="Tropini C."/>
            <person name="Ng K."/>
            <person name="Yu B."/>
        </authorList>
    </citation>
    <scope>NUCLEOTIDE SEQUENCE</scope>
    <source>
        <strain evidence="1">NM04_E33</strain>
    </source>
</reference>
<proteinExistence type="predicted"/>
<keyword evidence="2" id="KW-1185">Reference proteome</keyword>